<accession>A0A6C0EH88</accession>
<evidence type="ECO:0000313" key="1">
    <source>
        <dbReference type="EMBL" id="QHT28524.1"/>
    </source>
</evidence>
<proteinExistence type="predicted"/>
<dbReference type="AlphaFoldDB" id="A0A6C0EH88"/>
<organism evidence="1">
    <name type="scientific">viral metagenome</name>
    <dbReference type="NCBI Taxonomy" id="1070528"/>
    <lineage>
        <taxon>unclassified sequences</taxon>
        <taxon>metagenomes</taxon>
        <taxon>organismal metagenomes</taxon>
    </lineage>
</organism>
<name>A0A6C0EH88_9ZZZZ</name>
<reference evidence="1" key="1">
    <citation type="journal article" date="2020" name="Nature">
        <title>Giant virus diversity and host interactions through global metagenomics.</title>
        <authorList>
            <person name="Schulz F."/>
            <person name="Roux S."/>
            <person name="Paez-Espino D."/>
            <person name="Jungbluth S."/>
            <person name="Walsh D.A."/>
            <person name="Denef V.J."/>
            <person name="McMahon K.D."/>
            <person name="Konstantinidis K.T."/>
            <person name="Eloe-Fadrosh E.A."/>
            <person name="Kyrpides N.C."/>
            <person name="Woyke T."/>
        </authorList>
    </citation>
    <scope>NUCLEOTIDE SEQUENCE</scope>
    <source>
        <strain evidence="1">GVMAG-M-3300001348-25</strain>
    </source>
</reference>
<protein>
    <recommendedName>
        <fullName evidence="2">SAP domain-containing protein</fullName>
    </recommendedName>
</protein>
<dbReference type="EMBL" id="MN738861">
    <property type="protein sequence ID" value="QHT28524.1"/>
    <property type="molecule type" value="Genomic_DNA"/>
</dbReference>
<evidence type="ECO:0008006" key="2">
    <source>
        <dbReference type="Google" id="ProtNLM"/>
    </source>
</evidence>
<sequence>MQQPIIEKRHRSCSKGEIIENDIENVTISKKPSVKDENFSILNEKNYGILKTMNYKMVHLKSMLKYYKQRVSGTKRELNERLYNYLKHSHYAIKIQKNFRKHVVELWKKCKGSALLKRDLCTNENDFFTLESVKTMNISQFISFQDENFVYGFDISSINELFKNSKFGVENPFTRKKMPTNTYLLLKRAIQLQKCLYMDVQEDIEKDEIQDIHSNENIHHRVVDLFSKIDNLGNYSDVNWFLSLNRRQLNRYIRELHDIWNYRAQLTSDVKKNICFPTGNPFSINVNYLTESESTNINYVQYYTLDIINNFITKGKSQDDKSLGAFYVLSALTLVNNDAAHALPWLYESVSHLANF</sequence>